<keyword evidence="3 8" id="KW-0418">Kinase</keyword>
<accession>A0A1P8WLI2</accession>
<dbReference type="KEGG" id="fmr:Fuma_04556"/>
<dbReference type="SUPFAM" id="SSF56112">
    <property type="entry name" value="Protein kinase-like (PK-like)"/>
    <property type="match status" value="1"/>
</dbReference>
<dbReference type="GO" id="GO:0005524">
    <property type="term" value="F:ATP binding"/>
    <property type="evidence" value="ECO:0007669"/>
    <property type="project" value="UniProtKB-UniRule"/>
</dbReference>
<keyword evidence="2 5" id="KW-0547">Nucleotide-binding</keyword>
<evidence type="ECO:0000256" key="6">
    <source>
        <dbReference type="SAM" id="MobiDB-lite"/>
    </source>
</evidence>
<dbReference type="PROSITE" id="PS00107">
    <property type="entry name" value="PROTEIN_KINASE_ATP"/>
    <property type="match status" value="1"/>
</dbReference>
<feature type="binding site" evidence="5">
    <location>
        <position position="105"/>
    </location>
    <ligand>
        <name>ATP</name>
        <dbReference type="ChEBI" id="CHEBI:30616"/>
    </ligand>
</feature>
<dbReference type="GO" id="GO:0004674">
    <property type="term" value="F:protein serine/threonine kinase activity"/>
    <property type="evidence" value="ECO:0007669"/>
    <property type="project" value="UniProtKB-EC"/>
</dbReference>
<sequence>MPEPSIPNFLELLGTSRLLTNAQLERLKTQLGSKPLTAESLAQILVRQEHLTEWQARQLLKGQAGFVLNHYRLLNPIGRGGMGHVFRGLDVKTNNVVAVKVMARKLTSNQTLVSRFRREIRASSKLDSPYVVRTLDAGRVGKVDFMVMEYVNGDQLDRIANRIGRVPVGLACGIVRDVAEGLQHAHRHKMVHRDIKPANIMVHWDDAGRGTTKLMDMGLVLMMADEDQEQSVTRAGQVMGTPDFMSPEQGWDTTKVDIRSDIYSLGCTLFRLLTGKIPFTGSNPLQVLSQRLQRDAPSVLTVCDDVPQAVADIVQKMTMRNPDERYQTPAEVAAALEGVSEPLLRSSFQKAAQAATNDPNADISEPRSDEDVDEGDVSYRQFLAEVENGSSVDLMLTTDANIDVNSATLPAMDLNVEAESLATRRVRPKQKRGKKAGLAAMIVSILVIALAGAFILTKDDGGPSLATNRVNHIPPTASPTGRFLNLSPPPANPGEQWSFTPDTQIDPAAAAVQFRLDESGLDGLSIDSATGQLAWDVPAQQAPGAYHLIMSLVHADGDQETTLAQKELTVTVMAGASPIKMAEDRSFELDVGAPFITSVGVPPSMASQHALTYSVDGTMPQGLTLNPENGTVEWRPRLQDTGKHEVIIAVAAADSSEPLDQQTLTLLVLPKSIEHVLPTLPPQTAAAGAEFRYAFPQMSLTPRPRMQTRRVISPADGAPEGVTVSSDGRELVWDIPSDTTGTFEIPLKASWRTPGDLGTRELEGTAVLTVEVTPATPSKPLNSMPDDAAIAAALEEVRTTYKSRLATARTMAQRTALARELLELSWEATAGPGDAALLQVIDEDLASRARAVDVQFDVAHIRATRYGVPETSVTENIVSRFRRSVMSADQQDRAIEHGLRLAQLTVRQDNLELTDSLLSMVANLLRNSSAQGAAAMLSSDVAAAGRLTAELSKAGEGTVDAIKLQELKRLLARWQFDSIFQSGQGLNFFTVARTGTSPLNGREFWKIKPNLIELDGTTQQAAIGFLQPTGGSDRYVVRMELLPSTNSAQFVFGATGTGQADFHAFAVILDATAPGRIIDIRNRATMAEPSTTRLHTDRASLAEVVVDGTNVVVRLNGMPVSQATIEKLTPGRIGIAANLGTPMPAAAIRNIRMLKLPATP</sequence>
<feature type="region of interest" description="Disordered" evidence="6">
    <location>
        <begin position="349"/>
        <end position="374"/>
    </location>
</feature>
<keyword evidence="1 8" id="KW-0808">Transferase</keyword>
<feature type="compositionally biased region" description="Polar residues" evidence="6">
    <location>
        <begin position="349"/>
        <end position="359"/>
    </location>
</feature>
<dbReference type="RefSeq" id="WP_077026143.1">
    <property type="nucleotide sequence ID" value="NZ_CP017641.1"/>
</dbReference>
<dbReference type="PANTHER" id="PTHR43289">
    <property type="entry name" value="MITOGEN-ACTIVATED PROTEIN KINASE KINASE KINASE 20-RELATED"/>
    <property type="match status" value="1"/>
</dbReference>
<dbReference type="GO" id="GO:0016020">
    <property type="term" value="C:membrane"/>
    <property type="evidence" value="ECO:0007669"/>
    <property type="project" value="InterPro"/>
</dbReference>
<dbReference type="InterPro" id="IPR013783">
    <property type="entry name" value="Ig-like_fold"/>
</dbReference>
<dbReference type="Gene3D" id="1.10.510.10">
    <property type="entry name" value="Transferase(Phosphotransferase) domain 1"/>
    <property type="match status" value="1"/>
</dbReference>
<dbReference type="AlphaFoldDB" id="A0A1P8WLI2"/>
<dbReference type="CDD" id="cd14014">
    <property type="entry name" value="STKc_PknB_like"/>
    <property type="match status" value="1"/>
</dbReference>
<evidence type="ECO:0000256" key="2">
    <source>
        <dbReference type="ARBA" id="ARBA00022741"/>
    </source>
</evidence>
<dbReference type="Gene3D" id="3.30.200.20">
    <property type="entry name" value="Phosphorylase Kinase, domain 1"/>
    <property type="match status" value="1"/>
</dbReference>
<dbReference type="PANTHER" id="PTHR43289:SF6">
    <property type="entry name" value="SERINE_THREONINE-PROTEIN KINASE NEKL-3"/>
    <property type="match status" value="1"/>
</dbReference>
<dbReference type="InterPro" id="IPR000719">
    <property type="entry name" value="Prot_kinase_dom"/>
</dbReference>
<dbReference type="Proteomes" id="UP000187735">
    <property type="component" value="Chromosome"/>
</dbReference>
<dbReference type="OrthoDB" id="6111975at2"/>
<evidence type="ECO:0000259" key="7">
    <source>
        <dbReference type="PROSITE" id="PS50011"/>
    </source>
</evidence>
<dbReference type="SUPFAM" id="SSF49313">
    <property type="entry name" value="Cadherin-like"/>
    <property type="match status" value="1"/>
</dbReference>
<dbReference type="STRING" id="1891926.Fuma_04556"/>
<name>A0A1P8WLI2_9PLAN</name>
<evidence type="ECO:0000256" key="3">
    <source>
        <dbReference type="ARBA" id="ARBA00022777"/>
    </source>
</evidence>
<evidence type="ECO:0000256" key="5">
    <source>
        <dbReference type="PROSITE-ProRule" id="PRU10141"/>
    </source>
</evidence>
<proteinExistence type="predicted"/>
<dbReference type="InterPro" id="IPR008271">
    <property type="entry name" value="Ser/Thr_kinase_AS"/>
</dbReference>
<feature type="domain" description="Protein kinase" evidence="7">
    <location>
        <begin position="71"/>
        <end position="344"/>
    </location>
</feature>
<evidence type="ECO:0000256" key="4">
    <source>
        <dbReference type="ARBA" id="ARBA00022840"/>
    </source>
</evidence>
<reference evidence="8 9" key="1">
    <citation type="journal article" date="2016" name="Front. Microbiol.">
        <title>Fuerstia marisgermanicae gen. nov., sp. nov., an Unusual Member of the Phylum Planctomycetes from the German Wadden Sea.</title>
        <authorList>
            <person name="Kohn T."/>
            <person name="Heuer A."/>
            <person name="Jogler M."/>
            <person name="Vollmers J."/>
            <person name="Boedeker C."/>
            <person name="Bunk B."/>
            <person name="Rast P."/>
            <person name="Borchert D."/>
            <person name="Glockner I."/>
            <person name="Freese H.M."/>
            <person name="Klenk H.P."/>
            <person name="Overmann J."/>
            <person name="Kaster A.K."/>
            <person name="Rohde M."/>
            <person name="Wiegand S."/>
            <person name="Jogler C."/>
        </authorList>
    </citation>
    <scope>NUCLEOTIDE SEQUENCE [LARGE SCALE GENOMIC DNA]</scope>
    <source>
        <strain evidence="8 9">NH11</strain>
    </source>
</reference>
<evidence type="ECO:0000313" key="9">
    <source>
        <dbReference type="Proteomes" id="UP000187735"/>
    </source>
</evidence>
<dbReference type="SMART" id="SM00220">
    <property type="entry name" value="S_TKc"/>
    <property type="match status" value="1"/>
</dbReference>
<dbReference type="Pfam" id="PF00069">
    <property type="entry name" value="Pkinase"/>
    <property type="match status" value="1"/>
</dbReference>
<dbReference type="InterPro" id="IPR015919">
    <property type="entry name" value="Cadherin-like_sf"/>
</dbReference>
<dbReference type="PROSITE" id="PS50011">
    <property type="entry name" value="PROTEIN_KINASE_DOM"/>
    <property type="match status" value="1"/>
</dbReference>
<organism evidence="8 9">
    <name type="scientific">Fuerstiella marisgermanici</name>
    <dbReference type="NCBI Taxonomy" id="1891926"/>
    <lineage>
        <taxon>Bacteria</taxon>
        <taxon>Pseudomonadati</taxon>
        <taxon>Planctomycetota</taxon>
        <taxon>Planctomycetia</taxon>
        <taxon>Planctomycetales</taxon>
        <taxon>Planctomycetaceae</taxon>
        <taxon>Fuerstiella</taxon>
    </lineage>
</organism>
<keyword evidence="4 5" id="KW-0067">ATP-binding</keyword>
<dbReference type="Gene3D" id="2.60.40.10">
    <property type="entry name" value="Immunoglobulins"/>
    <property type="match status" value="1"/>
</dbReference>
<dbReference type="GO" id="GO:0005509">
    <property type="term" value="F:calcium ion binding"/>
    <property type="evidence" value="ECO:0007669"/>
    <property type="project" value="InterPro"/>
</dbReference>
<dbReference type="PROSITE" id="PS00108">
    <property type="entry name" value="PROTEIN_KINASE_ST"/>
    <property type="match status" value="1"/>
</dbReference>
<gene>
    <name evidence="8" type="primary">pknL</name>
    <name evidence="8" type="ORF">Fuma_04556</name>
</gene>
<dbReference type="EC" id="2.7.11.1" evidence="8"/>
<evidence type="ECO:0000256" key="1">
    <source>
        <dbReference type="ARBA" id="ARBA00022679"/>
    </source>
</evidence>
<evidence type="ECO:0000313" key="8">
    <source>
        <dbReference type="EMBL" id="APZ94905.1"/>
    </source>
</evidence>
<keyword evidence="9" id="KW-1185">Reference proteome</keyword>
<dbReference type="EMBL" id="CP017641">
    <property type="protein sequence ID" value="APZ94905.1"/>
    <property type="molecule type" value="Genomic_DNA"/>
</dbReference>
<protein>
    <submittedName>
        <fullName evidence="8">Serine/threonine-protein kinase PknL</fullName>
        <ecNumber evidence="8">2.7.11.1</ecNumber>
    </submittedName>
</protein>
<dbReference type="InterPro" id="IPR017441">
    <property type="entry name" value="Protein_kinase_ATP_BS"/>
</dbReference>
<dbReference type="InterPro" id="IPR011009">
    <property type="entry name" value="Kinase-like_dom_sf"/>
</dbReference>
<dbReference type="Pfam" id="PF05345">
    <property type="entry name" value="He_PIG"/>
    <property type="match status" value="1"/>
</dbReference>